<dbReference type="InterPro" id="IPR013763">
    <property type="entry name" value="Cyclin-like_dom"/>
</dbReference>
<keyword evidence="4" id="KW-0131">Cell cycle</keyword>
<feature type="region of interest" description="Disordered" evidence="6">
    <location>
        <begin position="516"/>
        <end position="546"/>
    </location>
</feature>
<evidence type="ECO:0000256" key="1">
    <source>
        <dbReference type="ARBA" id="ARBA00022618"/>
    </source>
</evidence>
<keyword evidence="10" id="KW-1185">Reference proteome</keyword>
<feature type="compositionally biased region" description="Basic residues" evidence="6">
    <location>
        <begin position="1"/>
        <end position="12"/>
    </location>
</feature>
<evidence type="ECO:0000256" key="6">
    <source>
        <dbReference type="SAM" id="MobiDB-lite"/>
    </source>
</evidence>
<proteinExistence type="inferred from homology"/>
<feature type="domain" description="Cyclin C-terminal" evidence="8">
    <location>
        <begin position="269"/>
        <end position="483"/>
    </location>
</feature>
<dbReference type="AlphaFoldDB" id="A0AAN9BX08"/>
<dbReference type="Pfam" id="PF02984">
    <property type="entry name" value="Cyclin_C"/>
    <property type="match status" value="1"/>
</dbReference>
<keyword evidence="3 5" id="KW-0195">Cyclin</keyword>
<reference evidence="9 10" key="1">
    <citation type="submission" date="2024-02" db="EMBL/GenBank/DDBJ databases">
        <title>Chromosome-scale genome assembly of the rough periwinkle Littorina saxatilis.</title>
        <authorList>
            <person name="De Jode A."/>
            <person name="Faria R."/>
            <person name="Formenti G."/>
            <person name="Sims Y."/>
            <person name="Smith T.P."/>
            <person name="Tracey A."/>
            <person name="Wood J.M.D."/>
            <person name="Zagrodzka Z.B."/>
            <person name="Johannesson K."/>
            <person name="Butlin R.K."/>
            <person name="Leder E.H."/>
        </authorList>
    </citation>
    <scope>NUCLEOTIDE SEQUENCE [LARGE SCALE GENOMIC DNA]</scope>
    <source>
        <strain evidence="9">Snail1</strain>
        <tissue evidence="9">Muscle</tissue>
    </source>
</reference>
<feature type="domain" description="Cyclin-like" evidence="7">
    <location>
        <begin position="175"/>
        <end position="260"/>
    </location>
</feature>
<organism evidence="9 10">
    <name type="scientific">Littorina saxatilis</name>
    <dbReference type="NCBI Taxonomy" id="31220"/>
    <lineage>
        <taxon>Eukaryota</taxon>
        <taxon>Metazoa</taxon>
        <taxon>Spiralia</taxon>
        <taxon>Lophotrochozoa</taxon>
        <taxon>Mollusca</taxon>
        <taxon>Gastropoda</taxon>
        <taxon>Caenogastropoda</taxon>
        <taxon>Littorinimorpha</taxon>
        <taxon>Littorinoidea</taxon>
        <taxon>Littorinidae</taxon>
        <taxon>Littorina</taxon>
    </lineage>
</organism>
<comment type="caution">
    <text evidence="9">The sequence shown here is derived from an EMBL/GenBank/DDBJ whole genome shotgun (WGS) entry which is preliminary data.</text>
</comment>
<dbReference type="InterPro" id="IPR004367">
    <property type="entry name" value="Cyclin_C-dom"/>
</dbReference>
<dbReference type="InterPro" id="IPR039361">
    <property type="entry name" value="Cyclin"/>
</dbReference>
<dbReference type="InterPro" id="IPR006671">
    <property type="entry name" value="Cyclin_N"/>
</dbReference>
<dbReference type="PROSITE" id="PS00292">
    <property type="entry name" value="CYCLINS"/>
    <property type="match status" value="1"/>
</dbReference>
<dbReference type="SUPFAM" id="SSF47954">
    <property type="entry name" value="Cyclin-like"/>
    <property type="match status" value="2"/>
</dbReference>
<keyword evidence="1" id="KW-0132">Cell division</keyword>
<dbReference type="SMART" id="SM01332">
    <property type="entry name" value="Cyclin_C"/>
    <property type="match status" value="1"/>
</dbReference>
<dbReference type="CDD" id="cd20520">
    <property type="entry name" value="CYCLIN_CCNE_rpt2"/>
    <property type="match status" value="1"/>
</dbReference>
<dbReference type="GO" id="GO:0051301">
    <property type="term" value="P:cell division"/>
    <property type="evidence" value="ECO:0007669"/>
    <property type="project" value="UniProtKB-KW"/>
</dbReference>
<evidence type="ECO:0008006" key="11">
    <source>
        <dbReference type="Google" id="ProtNLM"/>
    </source>
</evidence>
<sequence length="546" mass="62363">MPRKSARLRSKSKLPLQSTESDEFLHKRRRMADGDQGDVNVGGRRQQFRIQNNRLPISQTDAITSSMIVPSDEVDHLVCPEQALSGSGWVVEEEEDIVHVVTNPPRQRQLFRFSNHFQDEIERLMSFNPLPDMDWADSEEVWDSMKAKEEKYLHSMNIFLQHPDVKPNMRAVLLTWLTEVCEVYKLHKETYYMAMDFIDRFLLATNGMKTSQLQLLGVTALFVAAKIEEIYPPKSTEFSYVADGAFEVEDIHEFELFLIKELNWLLSPVTPNAWVQLYLQIAASKATQQARSEVPSPFNSSHRNSPCDLNISTNSGVSDLVACAKVIDLAGPGCVNARSSDTDRYDSLDQFPVAVDYDTDSADEEDEKQECRRRRDELNIVYPMYSPHVYVQVTRLMDLVMLDSHSLQFKYSILAAAAVYHATDIADVCQVTSLTWDELRPCVNWMKLHKSIIDSYQPLAAQIRTFENVSESDAHKIQYHSITKEMWDEALKCSENYFRPQSSLDMLAEVVQQETKLCSSPGPSGPNFITPPRSTRKVTPESGLRQ</sequence>
<name>A0AAN9BX08_9CAEN</name>
<dbReference type="Pfam" id="PF00134">
    <property type="entry name" value="Cyclin_N"/>
    <property type="match status" value="1"/>
</dbReference>
<dbReference type="InterPro" id="IPR036915">
    <property type="entry name" value="Cyclin-like_sf"/>
</dbReference>
<dbReference type="Gene3D" id="1.10.472.10">
    <property type="entry name" value="Cyclin-like"/>
    <property type="match status" value="2"/>
</dbReference>
<dbReference type="FunFam" id="1.10.472.10:FF:000001">
    <property type="entry name" value="G2/mitotic-specific cyclin"/>
    <property type="match status" value="1"/>
</dbReference>
<evidence type="ECO:0000256" key="3">
    <source>
        <dbReference type="ARBA" id="ARBA00023127"/>
    </source>
</evidence>
<dbReference type="EMBL" id="JBAMIC010000001">
    <property type="protein sequence ID" value="KAK7114281.1"/>
    <property type="molecule type" value="Genomic_DNA"/>
</dbReference>
<evidence type="ECO:0000259" key="8">
    <source>
        <dbReference type="SMART" id="SM01332"/>
    </source>
</evidence>
<evidence type="ECO:0000313" key="9">
    <source>
        <dbReference type="EMBL" id="KAK7114281.1"/>
    </source>
</evidence>
<evidence type="ECO:0000256" key="2">
    <source>
        <dbReference type="ARBA" id="ARBA00022776"/>
    </source>
</evidence>
<feature type="region of interest" description="Disordered" evidence="6">
    <location>
        <begin position="1"/>
        <end position="21"/>
    </location>
</feature>
<dbReference type="Proteomes" id="UP001374579">
    <property type="component" value="Unassembled WGS sequence"/>
</dbReference>
<keyword evidence="2" id="KW-0498">Mitosis</keyword>
<dbReference type="InterPro" id="IPR048258">
    <property type="entry name" value="Cyclins_cyclin-box"/>
</dbReference>
<evidence type="ECO:0000256" key="5">
    <source>
        <dbReference type="RuleBase" id="RU000383"/>
    </source>
</evidence>
<evidence type="ECO:0000313" key="10">
    <source>
        <dbReference type="Proteomes" id="UP001374579"/>
    </source>
</evidence>
<protein>
    <recommendedName>
        <fullName evidence="11">Cyclin N-terminal domain-containing protein</fullName>
    </recommendedName>
</protein>
<evidence type="ECO:0000256" key="4">
    <source>
        <dbReference type="ARBA" id="ARBA00023306"/>
    </source>
</evidence>
<gene>
    <name evidence="9" type="ORF">V1264_000365</name>
</gene>
<dbReference type="PANTHER" id="PTHR10177">
    <property type="entry name" value="CYCLINS"/>
    <property type="match status" value="1"/>
</dbReference>
<dbReference type="SMART" id="SM00385">
    <property type="entry name" value="CYCLIN"/>
    <property type="match status" value="1"/>
</dbReference>
<comment type="similarity">
    <text evidence="5">Belongs to the cyclin family.</text>
</comment>
<accession>A0AAN9BX08</accession>
<evidence type="ECO:0000259" key="7">
    <source>
        <dbReference type="SMART" id="SM00385"/>
    </source>
</evidence>